<sequence>MKKFLSALLLFSFIISFWSIGNLTFAASTEKTGKELAKQLVNDPSIWNELNDNQKEKIKDFAKERSDKVLKEIEKATKRDASIEEKNKVLKEKVWPKLAEDEKLSYLVYLTPVKYTQKVKLNKDLTSSNNKEAKSSNFFANVFNAFL</sequence>
<evidence type="ECO:0000313" key="4">
    <source>
        <dbReference type="Proteomes" id="UP000198650"/>
    </source>
</evidence>
<protein>
    <submittedName>
        <fullName evidence="3">Uncharacterized protein</fullName>
    </submittedName>
</protein>
<dbReference type="EMBL" id="FOJS01000077">
    <property type="protein sequence ID" value="SFA56662.1"/>
    <property type="molecule type" value="Genomic_DNA"/>
</dbReference>
<evidence type="ECO:0000313" key="3">
    <source>
        <dbReference type="EMBL" id="SFA56662.1"/>
    </source>
</evidence>
<dbReference type="OrthoDB" id="9899527at2"/>
<name>A0A1I0TY10_9BACL</name>
<dbReference type="AlphaFoldDB" id="A0A1I0TY10"/>
<keyword evidence="4" id="KW-1185">Reference proteome</keyword>
<feature type="coiled-coil region" evidence="1">
    <location>
        <begin position="59"/>
        <end position="93"/>
    </location>
</feature>
<feature type="signal peptide" evidence="2">
    <location>
        <begin position="1"/>
        <end position="21"/>
    </location>
</feature>
<accession>A0A1I0TY10</accession>
<dbReference type="Proteomes" id="UP000198650">
    <property type="component" value="Unassembled WGS sequence"/>
</dbReference>
<dbReference type="RefSeq" id="WP_013878218.1">
    <property type="nucleotide sequence ID" value="NZ_FOJS01000077.1"/>
</dbReference>
<organism evidence="3 4">
    <name type="scientific">Parageobacillus thermantarcticus</name>
    <dbReference type="NCBI Taxonomy" id="186116"/>
    <lineage>
        <taxon>Bacteria</taxon>
        <taxon>Bacillati</taxon>
        <taxon>Bacillota</taxon>
        <taxon>Bacilli</taxon>
        <taxon>Bacillales</taxon>
        <taxon>Anoxybacillaceae</taxon>
        <taxon>Parageobacillus</taxon>
    </lineage>
</organism>
<reference evidence="4" key="1">
    <citation type="submission" date="2016-10" db="EMBL/GenBank/DDBJ databases">
        <authorList>
            <person name="Varghese N."/>
            <person name="Submissions S."/>
        </authorList>
    </citation>
    <scope>NUCLEOTIDE SEQUENCE [LARGE SCALE GENOMIC DNA]</scope>
    <source>
        <strain evidence="4">M1</strain>
    </source>
</reference>
<proteinExistence type="predicted"/>
<gene>
    <name evidence="3" type="ORF">SAMN05192569_10771</name>
</gene>
<feature type="chain" id="PRO_5039331075" evidence="2">
    <location>
        <begin position="22"/>
        <end position="147"/>
    </location>
</feature>
<keyword evidence="2" id="KW-0732">Signal</keyword>
<keyword evidence="1" id="KW-0175">Coiled coil</keyword>
<evidence type="ECO:0000256" key="2">
    <source>
        <dbReference type="SAM" id="SignalP"/>
    </source>
</evidence>
<evidence type="ECO:0000256" key="1">
    <source>
        <dbReference type="SAM" id="Coils"/>
    </source>
</evidence>
<dbReference type="GeneID" id="56927563"/>